<accession>A0A2G8KSU1</accession>
<dbReference type="GO" id="GO:0060090">
    <property type="term" value="F:molecular adaptor activity"/>
    <property type="evidence" value="ECO:0007669"/>
    <property type="project" value="TreeGrafter"/>
</dbReference>
<dbReference type="GO" id="GO:0035330">
    <property type="term" value="P:regulation of hippo signaling"/>
    <property type="evidence" value="ECO:0007669"/>
    <property type="project" value="TreeGrafter"/>
</dbReference>
<evidence type="ECO:0000313" key="12">
    <source>
        <dbReference type="Proteomes" id="UP000230750"/>
    </source>
</evidence>
<dbReference type="InterPro" id="IPR057747">
    <property type="entry name" value="WWC1_hairpin"/>
</dbReference>
<dbReference type="SUPFAM" id="SSF51045">
    <property type="entry name" value="WW domain"/>
    <property type="match status" value="1"/>
</dbReference>
<sequence length="1012" mass="113302">MLMIESPSFSWNNFITNVGTLVLNCKTGKYEVCAFAIGKELPFGWEEAHDPVLGCYYINHVKQYNQLEDPRSQWRTEQKTMLEDYLHSAQEIRDVKEQRLQLAENEVQHLDKQLSEWHSRTSLNSNSSSGSTRYDPDVLKAEIANARQRVLNIRKEIQHVSRSNPMLDSNETQVFDRAQQSRTRALLEEAKAVRKSFSIGAGDRTYQRKPLADKTGRYYSSCQDVSTSLPYQQRLSSSQLELPGSSLSIHNTHLPERTKLNLRYEESKRRECLLQIKMAELESQQANPLSSELAMKQVTLIQEKEELLKELKNAQRHIRRKDEIQRLQENIDQVEKEIVLAKDELLKLNMQRTSLNDEKRRLAQQLSETTRQANVLESKLRSLSVSTLSSSSSRGSLGPSSHGSLASSKGSINSALSQAELNSAGGSLLNLANIEDIKHQVDALIQGGIAGLDPPNPYHRQYTNMSRPNSAENMLNSGETKVSMVSLSSRSSLSSISPPSSPITSGHLEEDGKAMTIAEYIASVEQGRQLTAYNQFIVGNNYQPSLDNVNSQLVEKGQPPLDEEQFSRCLKQWHISSEDPTPTNTLSSRQSGRHDIGREDVTAMVREGNIQRQPDQPTSHSQGVSAAVSNESMTADSGVYEVVCKRSEIQLEFLYRLQDASLTITLDCLRNLSVIWPLGPSHICFLKGNLNLGSSVPTVELRTDWFQVDLQGEESRINQKVKVNVTREQLCEASLQLLICVDSGGGQEECVGGVGIGLARLLMCPDQALKQSYAIQSLLPPSPDVTQACRQVSELLESARLKLEKHPEYISSEGAGIHIDGLSQSMVHTYRLPPTINGASHSQTYARGTAKSVLHQRGRSNLVVRSKTFTSCSQPQLKEQYVCKLNRSESDSSTLSRKNSSRRKVSEGSPPSSSNSSQYHQTDTYKQRRKQLGQEIDKLREIKKCMEQAKQAGTSETPNGMGGSEILSKLLESAEKEYYVRQQEEAFEDDKESTLTRNRDAKNHKVEESTDL</sequence>
<feature type="region of interest" description="Disordered" evidence="9">
    <location>
        <begin position="387"/>
        <end position="409"/>
    </location>
</feature>
<evidence type="ECO:0000256" key="3">
    <source>
        <dbReference type="ARBA" id="ARBA00022475"/>
    </source>
</evidence>
<dbReference type="InterPro" id="IPR001202">
    <property type="entry name" value="WW_dom"/>
</dbReference>
<dbReference type="GO" id="GO:0019900">
    <property type="term" value="F:kinase binding"/>
    <property type="evidence" value="ECO:0007669"/>
    <property type="project" value="TreeGrafter"/>
</dbReference>
<feature type="region of interest" description="Disordered" evidence="9">
    <location>
        <begin position="574"/>
        <end position="596"/>
    </location>
</feature>
<keyword evidence="6" id="KW-0677">Repeat</keyword>
<gene>
    <name evidence="11" type="ORF">BSL78_12070</name>
</gene>
<organism evidence="11 12">
    <name type="scientific">Stichopus japonicus</name>
    <name type="common">Sea cucumber</name>
    <dbReference type="NCBI Taxonomy" id="307972"/>
    <lineage>
        <taxon>Eukaryota</taxon>
        <taxon>Metazoa</taxon>
        <taxon>Echinodermata</taxon>
        <taxon>Eleutherozoa</taxon>
        <taxon>Echinozoa</taxon>
        <taxon>Holothuroidea</taxon>
        <taxon>Aspidochirotacea</taxon>
        <taxon>Aspidochirotida</taxon>
        <taxon>Stichopodidae</taxon>
        <taxon>Apostichopus</taxon>
    </lineage>
</organism>
<comment type="caution">
    <text evidence="11">The sequence shown here is derived from an EMBL/GenBank/DDBJ whole genome shotgun (WGS) entry which is preliminary data.</text>
</comment>
<dbReference type="Gene3D" id="2.20.70.10">
    <property type="match status" value="1"/>
</dbReference>
<proteinExistence type="predicted"/>
<dbReference type="EMBL" id="MRZV01000393">
    <property type="protein sequence ID" value="PIK51042.1"/>
    <property type="molecule type" value="Genomic_DNA"/>
</dbReference>
<keyword evidence="8" id="KW-0175">Coiled coil</keyword>
<feature type="region of interest" description="Disordered" evidence="9">
    <location>
        <begin position="983"/>
        <end position="1012"/>
    </location>
</feature>
<dbReference type="OrthoDB" id="2020426at2759"/>
<evidence type="ECO:0000256" key="8">
    <source>
        <dbReference type="SAM" id="Coils"/>
    </source>
</evidence>
<dbReference type="GO" id="GO:0005737">
    <property type="term" value="C:cytoplasm"/>
    <property type="evidence" value="ECO:0007669"/>
    <property type="project" value="UniProtKB-SubCell"/>
</dbReference>
<evidence type="ECO:0000259" key="10">
    <source>
        <dbReference type="PROSITE" id="PS50020"/>
    </source>
</evidence>
<dbReference type="InterPro" id="IPR036020">
    <property type="entry name" value="WW_dom_sf"/>
</dbReference>
<feature type="coiled-coil region" evidence="8">
    <location>
        <begin position="86"/>
        <end position="120"/>
    </location>
</feature>
<evidence type="ECO:0000256" key="5">
    <source>
        <dbReference type="ARBA" id="ARBA00022553"/>
    </source>
</evidence>
<dbReference type="STRING" id="307972.A0A2G8KSU1"/>
<evidence type="ECO:0000256" key="1">
    <source>
        <dbReference type="ARBA" id="ARBA00004236"/>
    </source>
</evidence>
<evidence type="ECO:0000313" key="11">
    <source>
        <dbReference type="EMBL" id="PIK51042.1"/>
    </source>
</evidence>
<keyword evidence="3" id="KW-1003">Cell membrane</keyword>
<keyword evidence="5" id="KW-0597">Phosphoprotein</keyword>
<evidence type="ECO:0000256" key="9">
    <source>
        <dbReference type="SAM" id="MobiDB-lite"/>
    </source>
</evidence>
<dbReference type="Proteomes" id="UP000230750">
    <property type="component" value="Unassembled WGS sequence"/>
</dbReference>
<dbReference type="GO" id="GO:0006355">
    <property type="term" value="P:regulation of DNA-templated transcription"/>
    <property type="evidence" value="ECO:0007669"/>
    <property type="project" value="TreeGrafter"/>
</dbReference>
<dbReference type="InterPro" id="IPR051105">
    <property type="entry name" value="WWC/KIBRA_Hippo_Reg"/>
</dbReference>
<dbReference type="GO" id="GO:0046621">
    <property type="term" value="P:negative regulation of organ growth"/>
    <property type="evidence" value="ECO:0007669"/>
    <property type="project" value="TreeGrafter"/>
</dbReference>
<dbReference type="PANTHER" id="PTHR14791">
    <property type="entry name" value="BOMB/KIRA PROTEINS"/>
    <property type="match status" value="1"/>
</dbReference>
<keyword evidence="4" id="KW-0963">Cytoplasm</keyword>
<feature type="region of interest" description="Disordered" evidence="9">
    <location>
        <begin position="948"/>
        <end position="969"/>
    </location>
</feature>
<comment type="subcellular location">
    <subcellularLocation>
        <location evidence="1">Cell membrane</location>
    </subcellularLocation>
    <subcellularLocation>
        <location evidence="2">Cytoplasm</location>
    </subcellularLocation>
</comment>
<feature type="region of interest" description="Disordered" evidence="9">
    <location>
        <begin position="888"/>
        <end position="927"/>
    </location>
</feature>
<feature type="domain" description="WW" evidence="10">
    <location>
        <begin position="39"/>
        <end position="72"/>
    </location>
</feature>
<keyword evidence="12" id="KW-1185">Reference proteome</keyword>
<dbReference type="PANTHER" id="PTHR14791:SF29">
    <property type="entry name" value="PROTEIN KIBRA"/>
    <property type="match status" value="1"/>
</dbReference>
<evidence type="ECO:0000256" key="2">
    <source>
        <dbReference type="ARBA" id="ARBA00004496"/>
    </source>
</evidence>
<feature type="coiled-coil region" evidence="8">
    <location>
        <begin position="294"/>
        <end position="379"/>
    </location>
</feature>
<reference evidence="11 12" key="1">
    <citation type="journal article" date="2017" name="PLoS Biol.">
        <title>The sea cucumber genome provides insights into morphological evolution and visceral regeneration.</title>
        <authorList>
            <person name="Zhang X."/>
            <person name="Sun L."/>
            <person name="Yuan J."/>
            <person name="Sun Y."/>
            <person name="Gao Y."/>
            <person name="Zhang L."/>
            <person name="Li S."/>
            <person name="Dai H."/>
            <person name="Hamel J.F."/>
            <person name="Liu C."/>
            <person name="Yu Y."/>
            <person name="Liu S."/>
            <person name="Lin W."/>
            <person name="Guo K."/>
            <person name="Jin S."/>
            <person name="Xu P."/>
            <person name="Storey K.B."/>
            <person name="Huan P."/>
            <person name="Zhang T."/>
            <person name="Zhou Y."/>
            <person name="Zhang J."/>
            <person name="Lin C."/>
            <person name="Li X."/>
            <person name="Xing L."/>
            <person name="Huo D."/>
            <person name="Sun M."/>
            <person name="Wang L."/>
            <person name="Mercier A."/>
            <person name="Li F."/>
            <person name="Yang H."/>
            <person name="Xiang J."/>
        </authorList>
    </citation>
    <scope>NUCLEOTIDE SEQUENCE [LARGE SCALE GENOMIC DNA]</scope>
    <source>
        <strain evidence="11">Shaxun</strain>
        <tissue evidence="11">Muscle</tissue>
    </source>
</reference>
<evidence type="ECO:0000256" key="6">
    <source>
        <dbReference type="ARBA" id="ARBA00022737"/>
    </source>
</evidence>
<protein>
    <recommendedName>
        <fullName evidence="10">WW domain-containing protein</fullName>
    </recommendedName>
</protein>
<name>A0A2G8KSU1_STIJA</name>
<dbReference type="Pfam" id="PF25802">
    <property type="entry name" value="WWC1"/>
    <property type="match status" value="1"/>
</dbReference>
<feature type="region of interest" description="Disordered" evidence="9">
    <location>
        <begin position="610"/>
        <end position="630"/>
    </location>
</feature>
<feature type="compositionally biased region" description="Polar residues" evidence="9">
    <location>
        <begin position="574"/>
        <end position="590"/>
    </location>
</feature>
<dbReference type="PROSITE" id="PS50020">
    <property type="entry name" value="WW_DOMAIN_2"/>
    <property type="match status" value="1"/>
</dbReference>
<dbReference type="GO" id="GO:0016477">
    <property type="term" value="P:cell migration"/>
    <property type="evidence" value="ECO:0007669"/>
    <property type="project" value="TreeGrafter"/>
</dbReference>
<feature type="compositionally biased region" description="Basic and acidic residues" evidence="9">
    <location>
        <begin position="992"/>
        <end position="1012"/>
    </location>
</feature>
<evidence type="ECO:0000256" key="7">
    <source>
        <dbReference type="ARBA" id="ARBA00023136"/>
    </source>
</evidence>
<evidence type="ECO:0000256" key="4">
    <source>
        <dbReference type="ARBA" id="ARBA00022490"/>
    </source>
</evidence>
<dbReference type="AlphaFoldDB" id="A0A2G8KSU1"/>
<dbReference type="CDD" id="cd00201">
    <property type="entry name" value="WW"/>
    <property type="match status" value="1"/>
</dbReference>
<keyword evidence="7" id="KW-0472">Membrane</keyword>